<dbReference type="SUPFAM" id="SSF53474">
    <property type="entry name" value="alpha/beta-Hydrolases"/>
    <property type="match status" value="1"/>
</dbReference>
<keyword evidence="3" id="KW-1185">Reference proteome</keyword>
<organism evidence="2 3">
    <name type="scientific">Elsinoe batatas</name>
    <dbReference type="NCBI Taxonomy" id="2601811"/>
    <lineage>
        <taxon>Eukaryota</taxon>
        <taxon>Fungi</taxon>
        <taxon>Dikarya</taxon>
        <taxon>Ascomycota</taxon>
        <taxon>Pezizomycotina</taxon>
        <taxon>Dothideomycetes</taxon>
        <taxon>Dothideomycetidae</taxon>
        <taxon>Myriangiales</taxon>
        <taxon>Elsinoaceae</taxon>
        <taxon>Elsinoe</taxon>
    </lineage>
</organism>
<dbReference type="AlphaFoldDB" id="A0A8K0PLF3"/>
<name>A0A8K0PLF3_9PEZI</name>
<dbReference type="InterPro" id="IPR029058">
    <property type="entry name" value="AB_hydrolase_fold"/>
</dbReference>
<feature type="domain" description="AB hydrolase-1" evidence="1">
    <location>
        <begin position="18"/>
        <end position="150"/>
    </location>
</feature>
<dbReference type="EMBL" id="JAESVG020000001">
    <property type="protein sequence ID" value="KAG8631633.1"/>
    <property type="molecule type" value="Genomic_DNA"/>
</dbReference>
<proteinExistence type="predicted"/>
<dbReference type="Proteomes" id="UP000809789">
    <property type="component" value="Unassembled WGS sequence"/>
</dbReference>
<gene>
    <name evidence="2" type="ORF">KVT40_000773</name>
</gene>
<accession>A0A8K0PLF3</accession>
<dbReference type="OrthoDB" id="6431331at2759"/>
<evidence type="ECO:0000313" key="3">
    <source>
        <dbReference type="Proteomes" id="UP000809789"/>
    </source>
</evidence>
<dbReference type="Pfam" id="PF12697">
    <property type="entry name" value="Abhydrolase_6"/>
    <property type="match status" value="1"/>
</dbReference>
<evidence type="ECO:0000259" key="1">
    <source>
        <dbReference type="Pfam" id="PF12697"/>
    </source>
</evidence>
<dbReference type="Gene3D" id="3.40.50.1820">
    <property type="entry name" value="alpha/beta hydrolase"/>
    <property type="match status" value="1"/>
</dbReference>
<evidence type="ECO:0000313" key="2">
    <source>
        <dbReference type="EMBL" id="KAG8631633.1"/>
    </source>
</evidence>
<dbReference type="InterPro" id="IPR000073">
    <property type="entry name" value="AB_hydrolase_1"/>
</dbReference>
<sequence>MTTPTDLPFQSFGTGFPILIIHGWTMSTTAEAADFEPIFASLCPPSSPSPYRRIYPTLPAHALSPANNIQTLTDILLHLVSFIETHILPSRFLLIGTSCGGYLARAPAYRSSSHVDGLLLRVPVIEPHSPSRDVDPFAPSLQADLSWLSDADREELGGIPVQTPEYVHALREKVKLWNEESAKANGEGCILGTPRPYKLS</sequence>
<reference evidence="2" key="1">
    <citation type="submission" date="2021-07" db="EMBL/GenBank/DDBJ databases">
        <title>Elsinoe batatas strain:CRI-CJ2 Genome sequencing and assembly.</title>
        <authorList>
            <person name="Huang L."/>
        </authorList>
    </citation>
    <scope>NUCLEOTIDE SEQUENCE</scope>
    <source>
        <strain evidence="2">CRI-CJ2</strain>
    </source>
</reference>
<comment type="caution">
    <text evidence="2">The sequence shown here is derived from an EMBL/GenBank/DDBJ whole genome shotgun (WGS) entry which is preliminary data.</text>
</comment>
<protein>
    <recommendedName>
        <fullName evidence="1">AB hydrolase-1 domain-containing protein</fullName>
    </recommendedName>
</protein>